<evidence type="ECO:0000313" key="2">
    <source>
        <dbReference type="EMBL" id="RLO07308.1"/>
    </source>
</evidence>
<dbReference type="Gene3D" id="2.40.128.20">
    <property type="match status" value="1"/>
</dbReference>
<organism evidence="2 3">
    <name type="scientific">Aphanomyces astaci</name>
    <name type="common">Crayfish plague agent</name>
    <dbReference type="NCBI Taxonomy" id="112090"/>
    <lineage>
        <taxon>Eukaryota</taxon>
        <taxon>Sar</taxon>
        <taxon>Stramenopiles</taxon>
        <taxon>Oomycota</taxon>
        <taxon>Saprolegniomycetes</taxon>
        <taxon>Saprolegniales</taxon>
        <taxon>Verrucalvaceae</taxon>
        <taxon>Aphanomyces</taxon>
    </lineage>
</organism>
<name>A0A9X8E0L5_APHAT</name>
<dbReference type="InterPro" id="IPR012674">
    <property type="entry name" value="Calycin"/>
</dbReference>
<dbReference type="AlphaFoldDB" id="A0A9X8E0L5"/>
<sequence>MSPLITMPTDSKRRVTGYSRLAVVATIALTLGLVFLTRTTSTSSVANVVPAGPLPVDMYAAVAGKYSFASSNGYEDFLKAKGLGMVKRSLLAKEKPDLIIENYASGYTLTTVYSLKTTKISFALGVPFDADFNYNFVEHVVATLHDDTLDLARTDDASRESYAFGADGIVVTYTANDGTSGTVTYRLCTTRLKKLCAKTVAPLDLHQLTEKNDHQVSLEDLRDLKQVEEAALTAKRMAKQLAALEASFRSNVAEMTRQLVTAIESERAQ</sequence>
<dbReference type="PROSITE" id="PS00214">
    <property type="entry name" value="FABP"/>
    <property type="match status" value="1"/>
</dbReference>
<dbReference type="EMBL" id="QUTI01023660">
    <property type="protein sequence ID" value="RLO07308.1"/>
    <property type="molecule type" value="Genomic_DNA"/>
</dbReference>
<dbReference type="InterPro" id="IPR000463">
    <property type="entry name" value="Fatty_acid-bd"/>
</dbReference>
<feature type="domain" description="Cytosolic fatty-acid binding proteins" evidence="1">
    <location>
        <begin position="64"/>
        <end position="81"/>
    </location>
</feature>
<evidence type="ECO:0000259" key="1">
    <source>
        <dbReference type="PROSITE" id="PS00214"/>
    </source>
</evidence>
<reference evidence="2 3" key="1">
    <citation type="journal article" date="2018" name="J. Invertebr. Pathol.">
        <title>New genotyping method for the causative agent of crayfish plague (Aphanomyces astaci) based on whole genome data.</title>
        <authorList>
            <person name="Minardi D."/>
            <person name="Studholme D.J."/>
            <person name="van der Giezen M."/>
            <person name="Pretto T."/>
            <person name="Oidtmann B."/>
        </authorList>
    </citation>
    <scope>NUCLEOTIDE SEQUENCE [LARGE SCALE GENOMIC DNA]</scope>
    <source>
        <strain evidence="2 3">KB13</strain>
    </source>
</reference>
<dbReference type="Proteomes" id="UP000275652">
    <property type="component" value="Unassembled WGS sequence"/>
</dbReference>
<accession>A0A9X8E0L5</accession>
<protein>
    <recommendedName>
        <fullName evidence="1">Cytosolic fatty-acid binding proteins domain-containing protein</fullName>
    </recommendedName>
</protein>
<proteinExistence type="predicted"/>
<dbReference type="CDD" id="cd00742">
    <property type="entry name" value="FABP"/>
    <property type="match status" value="1"/>
</dbReference>
<feature type="non-terminal residue" evidence="2">
    <location>
        <position position="1"/>
    </location>
</feature>
<dbReference type="GO" id="GO:0008289">
    <property type="term" value="F:lipid binding"/>
    <property type="evidence" value="ECO:0007669"/>
    <property type="project" value="InterPro"/>
</dbReference>
<comment type="caution">
    <text evidence="2">The sequence shown here is derived from an EMBL/GenBank/DDBJ whole genome shotgun (WGS) entry which is preliminary data.</text>
</comment>
<dbReference type="SUPFAM" id="SSF50814">
    <property type="entry name" value="Lipocalins"/>
    <property type="match status" value="1"/>
</dbReference>
<gene>
    <name evidence="2" type="ORF">DYB28_011122</name>
</gene>
<evidence type="ECO:0000313" key="3">
    <source>
        <dbReference type="Proteomes" id="UP000275652"/>
    </source>
</evidence>